<evidence type="ECO:0000313" key="1">
    <source>
        <dbReference type="EMBL" id="KAF9654071.1"/>
    </source>
</evidence>
<proteinExistence type="predicted"/>
<protein>
    <submittedName>
        <fullName evidence="1">Uncharacterized protein</fullName>
    </submittedName>
</protein>
<accession>A0ACB6ZX92</accession>
<name>A0ACB6ZX92_THEGA</name>
<reference evidence="1" key="1">
    <citation type="submission" date="2019-10" db="EMBL/GenBank/DDBJ databases">
        <authorList>
            <consortium name="DOE Joint Genome Institute"/>
            <person name="Kuo A."/>
            <person name="Miyauchi S."/>
            <person name="Kiss E."/>
            <person name="Drula E."/>
            <person name="Kohler A."/>
            <person name="Sanchez-Garcia M."/>
            <person name="Andreopoulos B."/>
            <person name="Barry K.W."/>
            <person name="Bonito G."/>
            <person name="Buee M."/>
            <person name="Carver A."/>
            <person name="Chen C."/>
            <person name="Cichocki N."/>
            <person name="Clum A."/>
            <person name="Culley D."/>
            <person name="Crous P.W."/>
            <person name="Fauchery L."/>
            <person name="Girlanda M."/>
            <person name="Hayes R."/>
            <person name="Keri Z."/>
            <person name="Labutti K."/>
            <person name="Lipzen A."/>
            <person name="Lombard V."/>
            <person name="Magnuson J."/>
            <person name="Maillard F."/>
            <person name="Morin E."/>
            <person name="Murat C."/>
            <person name="Nolan M."/>
            <person name="Ohm R."/>
            <person name="Pangilinan J."/>
            <person name="Pereira M."/>
            <person name="Perotto S."/>
            <person name="Peter M."/>
            <person name="Riley R."/>
            <person name="Sitrit Y."/>
            <person name="Stielow B."/>
            <person name="Szollosi G."/>
            <person name="Zifcakova L."/>
            <person name="Stursova M."/>
            <person name="Spatafora J.W."/>
            <person name="Tedersoo L."/>
            <person name="Vaario L.-M."/>
            <person name="Yamada A."/>
            <person name="Yan M."/>
            <person name="Wang P."/>
            <person name="Xu J."/>
            <person name="Bruns T."/>
            <person name="Baldrian P."/>
            <person name="Vilgalys R."/>
            <person name="Henrissat B."/>
            <person name="Grigoriev I.V."/>
            <person name="Hibbett D."/>
            <person name="Nagy L.G."/>
            <person name="Martin F.M."/>
        </authorList>
    </citation>
    <scope>NUCLEOTIDE SEQUENCE</scope>
    <source>
        <strain evidence="1">P2</strain>
    </source>
</reference>
<keyword evidence="2" id="KW-1185">Reference proteome</keyword>
<reference evidence="1" key="2">
    <citation type="journal article" date="2020" name="Nat. Commun.">
        <title>Large-scale genome sequencing of mycorrhizal fungi provides insights into the early evolution of symbiotic traits.</title>
        <authorList>
            <person name="Miyauchi S."/>
            <person name="Kiss E."/>
            <person name="Kuo A."/>
            <person name="Drula E."/>
            <person name="Kohler A."/>
            <person name="Sanchez-Garcia M."/>
            <person name="Morin E."/>
            <person name="Andreopoulos B."/>
            <person name="Barry K.W."/>
            <person name="Bonito G."/>
            <person name="Buee M."/>
            <person name="Carver A."/>
            <person name="Chen C."/>
            <person name="Cichocki N."/>
            <person name="Clum A."/>
            <person name="Culley D."/>
            <person name="Crous P.W."/>
            <person name="Fauchery L."/>
            <person name="Girlanda M."/>
            <person name="Hayes R.D."/>
            <person name="Keri Z."/>
            <person name="LaButti K."/>
            <person name="Lipzen A."/>
            <person name="Lombard V."/>
            <person name="Magnuson J."/>
            <person name="Maillard F."/>
            <person name="Murat C."/>
            <person name="Nolan M."/>
            <person name="Ohm R.A."/>
            <person name="Pangilinan J."/>
            <person name="Pereira M.F."/>
            <person name="Perotto S."/>
            <person name="Peter M."/>
            <person name="Pfister S."/>
            <person name="Riley R."/>
            <person name="Sitrit Y."/>
            <person name="Stielow J.B."/>
            <person name="Szollosi G."/>
            <person name="Zifcakova L."/>
            <person name="Stursova M."/>
            <person name="Spatafora J.W."/>
            <person name="Tedersoo L."/>
            <person name="Vaario L.M."/>
            <person name="Yamada A."/>
            <person name="Yan M."/>
            <person name="Wang P."/>
            <person name="Xu J."/>
            <person name="Bruns T."/>
            <person name="Baldrian P."/>
            <person name="Vilgalys R."/>
            <person name="Dunand C."/>
            <person name="Henrissat B."/>
            <person name="Grigoriev I.V."/>
            <person name="Hibbett D."/>
            <person name="Nagy L.G."/>
            <person name="Martin F.M."/>
        </authorList>
    </citation>
    <scope>NUCLEOTIDE SEQUENCE</scope>
    <source>
        <strain evidence="1">P2</strain>
    </source>
</reference>
<comment type="caution">
    <text evidence="1">The sequence shown here is derived from an EMBL/GenBank/DDBJ whole genome shotgun (WGS) entry which is preliminary data.</text>
</comment>
<dbReference type="EMBL" id="MU117962">
    <property type="protein sequence ID" value="KAF9654071.1"/>
    <property type="molecule type" value="Genomic_DNA"/>
</dbReference>
<evidence type="ECO:0000313" key="2">
    <source>
        <dbReference type="Proteomes" id="UP000886501"/>
    </source>
</evidence>
<organism evidence="1 2">
    <name type="scientific">Thelephora ganbajun</name>
    <name type="common">Ganba fungus</name>
    <dbReference type="NCBI Taxonomy" id="370292"/>
    <lineage>
        <taxon>Eukaryota</taxon>
        <taxon>Fungi</taxon>
        <taxon>Dikarya</taxon>
        <taxon>Basidiomycota</taxon>
        <taxon>Agaricomycotina</taxon>
        <taxon>Agaricomycetes</taxon>
        <taxon>Thelephorales</taxon>
        <taxon>Thelephoraceae</taxon>
        <taxon>Thelephora</taxon>
    </lineage>
</organism>
<dbReference type="Proteomes" id="UP000886501">
    <property type="component" value="Unassembled WGS sequence"/>
</dbReference>
<sequence>MSPPSTSPATAPQIISSEEVTNQTLMSVIVGLRAQLTSMSRRQDELIELVLDLRRELATRAEPTVHTHSNTVHSTPEPASPIVPQEAEPVATDSVPSSSQGAESAVGPPANWPTRPIPAPERRIRRQNAFYHISNAEEAPWRAPGGYHPYCDGTHPTRGRSTPERSAPPSPRSLHPPVSPQRVPDSRGGSDHLSPPDSPSPLRLPAPQESQSSPSLPIPPLPQARGTPTLPLPEATTTLPSQPAPTPRTRPLRREGAFYHTSWLARAPFRAPGPGIFQPPPYPPTTASTPPAAPLPSPKRKREDTEDSTDGDEASDKKRTRRPSADDVD</sequence>
<gene>
    <name evidence="1" type="ORF">BDM02DRAFT_3107313</name>
</gene>